<dbReference type="WBParaSite" id="L893_g27628.t1">
    <property type="protein sequence ID" value="L893_g27628.t1"/>
    <property type="gene ID" value="L893_g27628"/>
</dbReference>
<feature type="transmembrane region" description="Helical" evidence="1">
    <location>
        <begin position="81"/>
        <end position="104"/>
    </location>
</feature>
<keyword evidence="1" id="KW-1133">Transmembrane helix</keyword>
<dbReference type="AlphaFoldDB" id="A0A1I7ZLZ3"/>
<feature type="transmembrane region" description="Helical" evidence="1">
    <location>
        <begin position="152"/>
        <end position="170"/>
    </location>
</feature>
<keyword evidence="1" id="KW-0472">Membrane</keyword>
<feature type="transmembrane region" description="Helical" evidence="1">
    <location>
        <begin position="182"/>
        <end position="206"/>
    </location>
</feature>
<reference evidence="3" key="1">
    <citation type="submission" date="2016-11" db="UniProtKB">
        <authorList>
            <consortium name="WormBaseParasite"/>
        </authorList>
    </citation>
    <scope>IDENTIFICATION</scope>
</reference>
<keyword evidence="2" id="KW-1185">Reference proteome</keyword>
<evidence type="ECO:0000313" key="3">
    <source>
        <dbReference type="WBParaSite" id="L893_g27628.t1"/>
    </source>
</evidence>
<dbReference type="Proteomes" id="UP000095287">
    <property type="component" value="Unplaced"/>
</dbReference>
<feature type="transmembrane region" description="Helical" evidence="1">
    <location>
        <begin position="32"/>
        <end position="51"/>
    </location>
</feature>
<evidence type="ECO:0000313" key="2">
    <source>
        <dbReference type="Proteomes" id="UP000095287"/>
    </source>
</evidence>
<proteinExistence type="predicted"/>
<keyword evidence="1" id="KW-0812">Transmembrane</keyword>
<organism evidence="2 3">
    <name type="scientific">Steinernema glaseri</name>
    <dbReference type="NCBI Taxonomy" id="37863"/>
    <lineage>
        <taxon>Eukaryota</taxon>
        <taxon>Metazoa</taxon>
        <taxon>Ecdysozoa</taxon>
        <taxon>Nematoda</taxon>
        <taxon>Chromadorea</taxon>
        <taxon>Rhabditida</taxon>
        <taxon>Tylenchina</taxon>
        <taxon>Panagrolaimomorpha</taxon>
        <taxon>Strongyloidoidea</taxon>
        <taxon>Steinernematidae</taxon>
        <taxon>Steinernema</taxon>
    </lineage>
</organism>
<name>A0A1I7ZLZ3_9BILA</name>
<sequence>MAMNDADVERAETASGWYETVYKWLCQHYFTTAYFIVICAYFIGFAEYLYLRLTAYFIPEITVYRRICEKRSEEIIGKTGVHYITILFSFIVLAALQLFAFFLLTISSKLPSNVPEVNEQQRQERPYTRETRDALFVQNVREKLHKTMYPTLLVYVMCSIIVCLTLFYMVGVTDSLDKGLSFVALLIFDVFAILYFIAFPLIAFFFHPDIKCWRSRESSEEQPAALPKDSSPGNTVRLINYTQSPRSAVPLRMTKIVTTV</sequence>
<accession>A0A1I7ZLZ3</accession>
<evidence type="ECO:0000256" key="1">
    <source>
        <dbReference type="SAM" id="Phobius"/>
    </source>
</evidence>
<protein>
    <submittedName>
        <fullName evidence="3">G_PROTEIN_RECEP_F1_2 domain-containing protein</fullName>
    </submittedName>
</protein>